<protein>
    <submittedName>
        <fullName evidence="5">HlyD family efflux transporter periplasmic adaptor subunit</fullName>
    </submittedName>
</protein>
<keyword evidence="4" id="KW-0812">Transmembrane</keyword>
<dbReference type="PANTHER" id="PTHR32347:SF27">
    <property type="entry name" value="RND EFFLUX PUMP MEMBRANE FUSION PROTEIN BARREL-SANDWICH DOMAIN-CONTAINING PROTEIN"/>
    <property type="match status" value="1"/>
</dbReference>
<evidence type="ECO:0000256" key="1">
    <source>
        <dbReference type="ARBA" id="ARBA00004196"/>
    </source>
</evidence>
<dbReference type="Gene3D" id="2.40.50.100">
    <property type="match status" value="1"/>
</dbReference>
<dbReference type="Proteomes" id="UP000605848">
    <property type="component" value="Unassembled WGS sequence"/>
</dbReference>
<keyword evidence="4" id="KW-1133">Transmembrane helix</keyword>
<feature type="transmembrane region" description="Helical" evidence="4">
    <location>
        <begin position="39"/>
        <end position="59"/>
    </location>
</feature>
<sequence>MADPKTGTAERKRLPLVVVRHSSEVRPHRWRWRAVLRRARFIPVIIALVALGGFIGLYFQPPGLQKLMAALQLQPGGGTSSPIALPVQRPDPRQVGAADLPTRQMVVGLGRLLPEGEVVIVAPPFGAGDARVASLKVTEGDRVEHGSVLAVLDSERTLLAAIGSARAQLAAREANLAQVRASVQASRDEAGATLARAETTYQNTVREFERVEILRQRGYAAEQSFDQRRAARDEAAREVERARATLSRYGSGDLDAQADVRVAERNVDTARADLARAQADLDKAYVRAPITGTVLTVHVRPGEKPGAQGLMNLGNIDSMTVEVEVYQAQVGRVLVGDSVEVTAEALPQRLKGSVTRIGLEVGRQTVVDANPAANTDARVVKITVALETDSSSLAQRFTNLQVTARIASRGEL</sequence>
<organism evidence="5 6">
    <name type="scientific">Microvirga aerilata</name>
    <dbReference type="NCBI Taxonomy" id="670292"/>
    <lineage>
        <taxon>Bacteria</taxon>
        <taxon>Pseudomonadati</taxon>
        <taxon>Pseudomonadota</taxon>
        <taxon>Alphaproteobacteria</taxon>
        <taxon>Hyphomicrobiales</taxon>
        <taxon>Methylobacteriaceae</taxon>
        <taxon>Microvirga</taxon>
    </lineage>
</organism>
<accession>A0A937D0Q3</accession>
<comment type="subcellular location">
    <subcellularLocation>
        <location evidence="1">Cell envelope</location>
    </subcellularLocation>
</comment>
<dbReference type="GO" id="GO:0030313">
    <property type="term" value="C:cell envelope"/>
    <property type="evidence" value="ECO:0007669"/>
    <property type="project" value="UniProtKB-SubCell"/>
</dbReference>
<dbReference type="AlphaFoldDB" id="A0A937D0Q3"/>
<dbReference type="SUPFAM" id="SSF111369">
    <property type="entry name" value="HlyD-like secretion proteins"/>
    <property type="match status" value="1"/>
</dbReference>
<dbReference type="NCBIfam" id="TIGR02971">
    <property type="entry name" value="heterocyst_DevB"/>
    <property type="match status" value="1"/>
</dbReference>
<keyword evidence="2 3" id="KW-0175">Coiled coil</keyword>
<dbReference type="RefSeq" id="WP_202065566.1">
    <property type="nucleotide sequence ID" value="NZ_JAEQMY010000130.1"/>
</dbReference>
<evidence type="ECO:0000256" key="2">
    <source>
        <dbReference type="ARBA" id="ARBA00023054"/>
    </source>
</evidence>
<keyword evidence="6" id="KW-1185">Reference proteome</keyword>
<evidence type="ECO:0000256" key="3">
    <source>
        <dbReference type="SAM" id="Coils"/>
    </source>
</evidence>
<keyword evidence="4" id="KW-0472">Membrane</keyword>
<dbReference type="Gene3D" id="2.40.30.170">
    <property type="match status" value="1"/>
</dbReference>
<dbReference type="PANTHER" id="PTHR32347">
    <property type="entry name" value="EFFLUX SYSTEM COMPONENT YKNX-RELATED"/>
    <property type="match status" value="1"/>
</dbReference>
<gene>
    <name evidence="5" type="ORF">JKG68_29145</name>
</gene>
<feature type="coiled-coil region" evidence="3">
    <location>
        <begin position="260"/>
        <end position="287"/>
    </location>
</feature>
<evidence type="ECO:0000313" key="6">
    <source>
        <dbReference type="Proteomes" id="UP000605848"/>
    </source>
</evidence>
<name>A0A937D0Q3_9HYPH</name>
<evidence type="ECO:0000256" key="4">
    <source>
        <dbReference type="SAM" id="Phobius"/>
    </source>
</evidence>
<proteinExistence type="predicted"/>
<comment type="caution">
    <text evidence="5">The sequence shown here is derived from an EMBL/GenBank/DDBJ whole genome shotgun (WGS) entry which is preliminary data.</text>
</comment>
<reference evidence="5" key="1">
    <citation type="submission" date="2021-01" db="EMBL/GenBank/DDBJ databases">
        <title>Microvirga sp.</title>
        <authorList>
            <person name="Kim M.K."/>
        </authorList>
    </citation>
    <scope>NUCLEOTIDE SEQUENCE</scope>
    <source>
        <strain evidence="5">5420S-16</strain>
    </source>
</reference>
<evidence type="ECO:0000313" key="5">
    <source>
        <dbReference type="EMBL" id="MBL0407969.1"/>
    </source>
</evidence>
<dbReference type="Gene3D" id="1.10.287.470">
    <property type="entry name" value="Helix hairpin bin"/>
    <property type="match status" value="1"/>
</dbReference>
<dbReference type="InterPro" id="IPR014315">
    <property type="entry name" value="ABC_heterocyst_DevB"/>
</dbReference>
<dbReference type="InterPro" id="IPR050465">
    <property type="entry name" value="UPF0194_transport"/>
</dbReference>
<dbReference type="EMBL" id="JAEQMY010000130">
    <property type="protein sequence ID" value="MBL0407969.1"/>
    <property type="molecule type" value="Genomic_DNA"/>
</dbReference>